<protein>
    <submittedName>
        <fullName evidence="2">Uncharacterized protein</fullName>
    </submittedName>
</protein>
<dbReference type="AlphaFoldDB" id="R0LFU4"/>
<feature type="compositionally biased region" description="Basic and acidic residues" evidence="1">
    <location>
        <begin position="35"/>
        <end position="45"/>
    </location>
</feature>
<dbReference type="EMBL" id="KB743197">
    <property type="protein sequence ID" value="EOB00405.1"/>
    <property type="molecule type" value="Genomic_DNA"/>
</dbReference>
<feature type="compositionally biased region" description="Polar residues" evidence="1">
    <location>
        <begin position="201"/>
        <end position="210"/>
    </location>
</feature>
<dbReference type="Proteomes" id="UP000296049">
    <property type="component" value="Unassembled WGS sequence"/>
</dbReference>
<reference evidence="3" key="1">
    <citation type="journal article" date="2013" name="Nat. Genet.">
        <title>The duck genome and transcriptome provide insight into an avian influenza virus reservoir species.</title>
        <authorList>
            <person name="Huang Y."/>
            <person name="Li Y."/>
            <person name="Burt D.W."/>
            <person name="Chen H."/>
            <person name="Zhang Y."/>
            <person name="Qian W."/>
            <person name="Kim H."/>
            <person name="Gan S."/>
            <person name="Zhao Y."/>
            <person name="Li J."/>
            <person name="Yi K."/>
            <person name="Feng H."/>
            <person name="Zhu P."/>
            <person name="Li B."/>
            <person name="Liu Q."/>
            <person name="Fairley S."/>
            <person name="Magor K.E."/>
            <person name="Du Z."/>
            <person name="Hu X."/>
            <person name="Goodman L."/>
            <person name="Tafer H."/>
            <person name="Vignal A."/>
            <person name="Lee T."/>
            <person name="Kim K.W."/>
            <person name="Sheng Z."/>
            <person name="An Y."/>
            <person name="Searle S."/>
            <person name="Herrero J."/>
            <person name="Groenen M.A."/>
            <person name="Crooijmans R.P."/>
            <person name="Faraut T."/>
            <person name="Cai Q."/>
            <person name="Webster R.G."/>
            <person name="Aldridge J.R."/>
            <person name="Warren W.C."/>
            <person name="Bartschat S."/>
            <person name="Kehr S."/>
            <person name="Marz M."/>
            <person name="Stadler P.F."/>
            <person name="Smith J."/>
            <person name="Kraus R.H."/>
            <person name="Zhao Y."/>
            <person name="Ren L."/>
            <person name="Fei J."/>
            <person name="Morisson M."/>
            <person name="Kaiser P."/>
            <person name="Griffin D.K."/>
            <person name="Rao M."/>
            <person name="Pitel F."/>
            <person name="Wang J."/>
            <person name="Li N."/>
        </authorList>
    </citation>
    <scope>NUCLEOTIDE SEQUENCE [LARGE SCALE GENOMIC DNA]</scope>
</reference>
<feature type="region of interest" description="Disordered" evidence="1">
    <location>
        <begin position="191"/>
        <end position="212"/>
    </location>
</feature>
<organism evidence="2 3">
    <name type="scientific">Anas platyrhynchos</name>
    <name type="common">Mallard</name>
    <name type="synonym">Anas boschas</name>
    <dbReference type="NCBI Taxonomy" id="8839"/>
    <lineage>
        <taxon>Eukaryota</taxon>
        <taxon>Metazoa</taxon>
        <taxon>Chordata</taxon>
        <taxon>Craniata</taxon>
        <taxon>Vertebrata</taxon>
        <taxon>Euteleostomi</taxon>
        <taxon>Archelosauria</taxon>
        <taxon>Archosauria</taxon>
        <taxon>Dinosauria</taxon>
        <taxon>Saurischia</taxon>
        <taxon>Theropoda</taxon>
        <taxon>Coelurosauria</taxon>
        <taxon>Aves</taxon>
        <taxon>Neognathae</taxon>
        <taxon>Galloanserae</taxon>
        <taxon>Anseriformes</taxon>
        <taxon>Anatidae</taxon>
        <taxon>Anatinae</taxon>
        <taxon>Anas</taxon>
    </lineage>
</organism>
<proteinExistence type="predicted"/>
<evidence type="ECO:0000313" key="2">
    <source>
        <dbReference type="EMBL" id="EOB00405.1"/>
    </source>
</evidence>
<feature type="region of interest" description="Disordered" evidence="1">
    <location>
        <begin position="1"/>
        <end position="45"/>
    </location>
</feature>
<gene>
    <name evidence="2" type="ORF">Anapl_00709</name>
</gene>
<accession>R0LFU4</accession>
<name>R0LFU4_ANAPL</name>
<evidence type="ECO:0000313" key="3">
    <source>
        <dbReference type="Proteomes" id="UP000296049"/>
    </source>
</evidence>
<evidence type="ECO:0000256" key="1">
    <source>
        <dbReference type="SAM" id="MobiDB-lite"/>
    </source>
</evidence>
<keyword evidence="3" id="KW-1185">Reference proteome</keyword>
<sequence length="331" mass="35174">MDVASVGRAAGPALLEPQGQGDKAGGPGANPWAGEGKETHPGTDPLRWDNLDVVHGTGEQLCAGVVGLAVRASSSASIRLRGRGARCGHGASLHRALSSAEGLLARGEALRGLGTRAQKKTRSWCMGTAARFACWCVGTAARFASFCPISGGHSQPQVMIDRMFGHVRGSSTWRNKDMRVSGGFCCIKQPRGLPPRGGGDHQTSSTQPSTELFVPSPFKARLKQEVLGPLLRWGKLRGATLLLWHGDNRDKGRQLFEQCMPRCGKPVLTRSPNSFPSGLVVSSPSRHLQGAALHRQLCSHQRAAPVFGAGPPQELPATPKHIQLQDLQGCC</sequence>